<feature type="compositionally biased region" description="Basic and acidic residues" evidence="1">
    <location>
        <begin position="79"/>
        <end position="94"/>
    </location>
</feature>
<dbReference type="PROSITE" id="PS50234">
    <property type="entry name" value="VWFA"/>
    <property type="match status" value="1"/>
</dbReference>
<feature type="region of interest" description="Disordered" evidence="1">
    <location>
        <begin position="535"/>
        <end position="558"/>
    </location>
</feature>
<feature type="compositionally biased region" description="Low complexity" evidence="1">
    <location>
        <begin position="1430"/>
        <end position="1446"/>
    </location>
</feature>
<dbReference type="GO" id="GO:0000146">
    <property type="term" value="F:microfilament motor activity"/>
    <property type="evidence" value="ECO:0007669"/>
    <property type="project" value="TreeGrafter"/>
</dbReference>
<dbReference type="InterPro" id="IPR036465">
    <property type="entry name" value="vWFA_dom_sf"/>
</dbReference>
<accession>A0A0G4FH97</accession>
<dbReference type="EMBL" id="CDMY01000436">
    <property type="protein sequence ID" value="CEM12237.1"/>
    <property type="molecule type" value="Genomic_DNA"/>
</dbReference>
<evidence type="ECO:0000313" key="4">
    <source>
        <dbReference type="EMBL" id="CEM12237.1"/>
    </source>
</evidence>
<feature type="compositionally biased region" description="Low complexity" evidence="1">
    <location>
        <begin position="1312"/>
        <end position="1328"/>
    </location>
</feature>
<feature type="compositionally biased region" description="Basic and acidic residues" evidence="1">
    <location>
        <begin position="1366"/>
        <end position="1383"/>
    </location>
</feature>
<name>A0A0G4FH97_VITBC</name>
<organism evidence="4 5">
    <name type="scientific">Vitrella brassicaformis (strain CCMP3155)</name>
    <dbReference type="NCBI Taxonomy" id="1169540"/>
    <lineage>
        <taxon>Eukaryota</taxon>
        <taxon>Sar</taxon>
        <taxon>Alveolata</taxon>
        <taxon>Colpodellida</taxon>
        <taxon>Vitrellaceae</taxon>
        <taxon>Vitrella</taxon>
    </lineage>
</organism>
<evidence type="ECO:0000256" key="1">
    <source>
        <dbReference type="SAM" id="MobiDB-lite"/>
    </source>
</evidence>
<dbReference type="PANTHER" id="PTHR45615:SF40">
    <property type="entry name" value="MYOSIN HEAVY CHAIN, NON-MUSCLE"/>
    <property type="match status" value="1"/>
</dbReference>
<keyword evidence="2" id="KW-0472">Membrane</keyword>
<keyword evidence="5" id="KW-1185">Reference proteome</keyword>
<feature type="compositionally biased region" description="Basic and acidic residues" evidence="1">
    <location>
        <begin position="127"/>
        <end position="171"/>
    </location>
</feature>
<feature type="region of interest" description="Disordered" evidence="1">
    <location>
        <begin position="438"/>
        <end position="520"/>
    </location>
</feature>
<dbReference type="GO" id="GO:0032982">
    <property type="term" value="C:myosin filament"/>
    <property type="evidence" value="ECO:0007669"/>
    <property type="project" value="TreeGrafter"/>
</dbReference>
<keyword evidence="2" id="KW-0812">Transmembrane</keyword>
<dbReference type="InterPro" id="IPR002035">
    <property type="entry name" value="VWF_A"/>
</dbReference>
<feature type="transmembrane region" description="Helical" evidence="2">
    <location>
        <begin position="1617"/>
        <end position="1636"/>
    </location>
</feature>
<evidence type="ECO:0000313" key="5">
    <source>
        <dbReference type="Proteomes" id="UP000041254"/>
    </source>
</evidence>
<dbReference type="GO" id="GO:0016460">
    <property type="term" value="C:myosin II complex"/>
    <property type="evidence" value="ECO:0007669"/>
    <property type="project" value="TreeGrafter"/>
</dbReference>
<gene>
    <name evidence="4" type="ORF">Vbra_15332</name>
</gene>
<feature type="region of interest" description="Disordered" evidence="1">
    <location>
        <begin position="1"/>
        <end position="220"/>
    </location>
</feature>
<feature type="compositionally biased region" description="Acidic residues" evidence="1">
    <location>
        <begin position="497"/>
        <end position="512"/>
    </location>
</feature>
<feature type="compositionally biased region" description="Basic and acidic residues" evidence="1">
    <location>
        <begin position="535"/>
        <end position="554"/>
    </location>
</feature>
<sequence>MQEAREALGALRSSSGPPARELTPADMPADQPSRREPPPAAPAASKAGRPPLPRNDRPPASGKPAMHQVKRQTTMQYRRQSEERKQSEEREEKMPVFANTAGLRAAIKKGSGSRDHLDAAAAPSSADGRHVEDRPRPASMLQREKTRDLSVEGRSGSERPGGEGRPDEKRGWAKTKALVMGIARASKETRAATMAEPKRMRSRTGMLESVVRELQEEQRRRESEIERLYAMIEHIRAEKDELVKKEKMRRLEKQEKEASLAEEYDALLEEINELRSELNASRQSMREYKEQAEESKAVTRQLEKTQNDLYESRELQRQYENRISELQRLLERQKRESQHRLKELHELRDLHEQEVEKKAEAIEATKAQALAECEGPSEREEELEEELEELRKELDALTQKHDKLENENLELKAIIEARSSYKFKRRTAVTISPAAVMPIALTPLPDQQWSDDKESDLESSEHESAIEAEPLEEVPGRGFTRRKSLAAELMGLGEPLSAEDEEDEEEESEDEGASLRPRSPIVGKRFLERAEIEEMKVESDTAAMKAEKEEEPPSEHPLITKRSRSSILLLSDYQEEVVAVEPTEEEIEKLEKVKQLARETVSRAIATAVAREMVQGMLSGALDQISAQVPQEEPASTLPEPAPTTSHRELLSVPPALRRSPSAPPHSMFRTLPRMQSGPLHRRTFYRPLGPEFARRPHPLRPYVTTTYHRRFFTPAPKQIFSIQQLQRHPLPKSRPSDRFLPLAEPFVPLVERCSPFPPSGSLGLGDPLVAFMTTMPPLCNVARAFVFLAVSSATVFAKQPINATGTGTAEPTTSMINSTNCTCPHPPPTSCNCEGETAGQEVHNGTAAISLGNRTVAVTRPPSNATVVVVRGRNASVEFNLTAVDLDTSHVTPCITSTDCGDDERCVGEGIDKGLGGVCVSTQKNCSLSLKHFTVETLLPAQVYTAFRLEDCRGTPISSGVDFRVEEDGRWDGNENEWYLLQNRTSRSFVLFLVDMSGSARASLNASIPTITRISLQLCRGAVECALYAFDGRRDLQMLIPFSQDDFSQTLARAIVTYRSEDISTNLYGSIGQAIRVLEDRMDEEQRRHESLLQAGAMILFSDGKDLAKRRSRQYALHRVQQARRRISFFSVAVPPAYGSRSDPEFLQEFGRGGAIYQPRDNHQLQTHFKNLFRNLDAVTRSYYIIGFCSALRNDKVHTVTVRAKLGEAVGSASGTFSSEGFTGGCRKDLLANLVPPHLQGKKKRPHIEGFPSPTTGKKKQDKKCCKKETKDKKRGRKGVSQTSSAANVTFAGGGSAAKSADEEPTPAKNVETGSSGGKVVVVLSKEGQPKSKRREKNKKDKQQPTQGSPPNEDAQPTPTPEGNLLREKKKQQEASVRESIKKPSNVAEESNLPEPVRLSPGQPDPVSASAPTTTKAPVISPAAAPLGAPATVSDPAADVPAAADEQIASQEQQRDTDPVTQETAHEFQHEAAESTEGKTEADSMGPVDDASSDVSFAPAKTRAEADAAVTDHAAAKDDTSTNAAPTTSAAGSLSHALTPSPSPSASQVDEDNDSSVSNANSKNGFSEATFSYQIDRVSDDDVPPRNTPVDVDGSELPSLRGGKKPRDKEQVFNSVAIPLIVLVPICFFIIYCCFDKSSMFWRAVQAHMENVAEARKNAPPGSDLKSKLRRALSPIYLKPVPSVKSVSMTPRVSLHPPLHSRSAFVTPLERSPVQRSPNWYSEAARPVSRRDTQDYGRDIEMGIAPDHAVVVDLSPGPADCDMVDEAVHESISPAPQPYFDRSPDLELMRELAMELDLSAIRGISVENSPRQQQMSPVYYF</sequence>
<reference evidence="4 5" key="1">
    <citation type="submission" date="2014-11" db="EMBL/GenBank/DDBJ databases">
        <authorList>
            <person name="Zhu J."/>
            <person name="Qi W."/>
            <person name="Song R."/>
        </authorList>
    </citation>
    <scope>NUCLEOTIDE SEQUENCE [LARGE SCALE GENOMIC DNA]</scope>
</reference>
<evidence type="ECO:0000256" key="2">
    <source>
        <dbReference type="SAM" id="Phobius"/>
    </source>
</evidence>
<feature type="region of interest" description="Disordered" evidence="1">
    <location>
        <begin position="1577"/>
        <end position="1608"/>
    </location>
</feature>
<proteinExistence type="predicted"/>
<dbReference type="OMA" id="DGNENEW"/>
<dbReference type="InParanoid" id="A0A0G4FH97"/>
<feature type="compositionally biased region" description="Basic and acidic residues" evidence="1">
    <location>
        <begin position="1454"/>
        <end position="1483"/>
    </location>
</feature>
<dbReference type="Gene3D" id="3.40.50.410">
    <property type="entry name" value="von Willebrand factor, type A domain"/>
    <property type="match status" value="1"/>
</dbReference>
<feature type="region of interest" description="Disordered" evidence="1">
    <location>
        <begin position="627"/>
        <end position="673"/>
    </location>
</feature>
<protein>
    <recommendedName>
        <fullName evidence="3">VWFA domain-containing protein</fullName>
    </recommendedName>
</protein>
<dbReference type="Proteomes" id="UP000041254">
    <property type="component" value="Unassembled WGS sequence"/>
</dbReference>
<keyword evidence="2" id="KW-1133">Transmembrane helix</keyword>
<feature type="compositionally biased region" description="Low complexity" evidence="1">
    <location>
        <begin position="651"/>
        <end position="661"/>
    </location>
</feature>
<dbReference type="PANTHER" id="PTHR45615">
    <property type="entry name" value="MYOSIN HEAVY CHAIN, NON-MUSCLE"/>
    <property type="match status" value="1"/>
</dbReference>
<dbReference type="GO" id="GO:0051015">
    <property type="term" value="F:actin filament binding"/>
    <property type="evidence" value="ECO:0007669"/>
    <property type="project" value="TreeGrafter"/>
</dbReference>
<dbReference type="SUPFAM" id="SSF53300">
    <property type="entry name" value="vWA-like"/>
    <property type="match status" value="1"/>
</dbReference>
<feature type="compositionally biased region" description="Low complexity" evidence="1">
    <location>
        <begin position="1522"/>
        <end position="1534"/>
    </location>
</feature>
<feature type="compositionally biased region" description="Basic and acidic residues" evidence="1">
    <location>
        <begin position="210"/>
        <end position="220"/>
    </location>
</feature>
<dbReference type="CDD" id="cd00198">
    <property type="entry name" value="vWFA"/>
    <property type="match status" value="1"/>
</dbReference>
<feature type="compositionally biased region" description="Basic and acidic residues" evidence="1">
    <location>
        <begin position="1264"/>
        <end position="1273"/>
    </location>
</feature>
<feature type="domain" description="VWFA" evidence="3">
    <location>
        <begin position="990"/>
        <end position="1177"/>
    </location>
</feature>
<feature type="region of interest" description="Disordered" evidence="1">
    <location>
        <begin position="1239"/>
        <end position="1564"/>
    </location>
</feature>
<feature type="compositionally biased region" description="Polar residues" evidence="1">
    <location>
        <begin position="1537"/>
        <end position="1549"/>
    </location>
</feature>
<dbReference type="VEuPathDB" id="CryptoDB:Vbra_15332"/>
<dbReference type="GO" id="GO:0005737">
    <property type="term" value="C:cytoplasm"/>
    <property type="evidence" value="ECO:0007669"/>
    <property type="project" value="TreeGrafter"/>
</dbReference>
<evidence type="ECO:0000259" key="3">
    <source>
        <dbReference type="PROSITE" id="PS50234"/>
    </source>
</evidence>